<accession>I1SKI3</accession>
<reference evidence="3" key="1">
    <citation type="submission" date="2007-07" db="EMBL/GenBank/DDBJ databases">
        <title>Identification and cloning of neuropeptides and putative secretory products from Tritonia diomedea.</title>
        <authorList>
            <person name="Kohn A.B."/>
            <person name="Moroz L.L."/>
        </authorList>
    </citation>
    <scope>NUCLEOTIDE SEQUENCE</scope>
</reference>
<dbReference type="Gene3D" id="1.10.100.10">
    <property type="entry name" value="Insulin-like"/>
    <property type="match status" value="1"/>
</dbReference>
<dbReference type="SUPFAM" id="SSF56994">
    <property type="entry name" value="Insulin-like"/>
    <property type="match status" value="1"/>
</dbReference>
<dbReference type="SMART" id="SM00078">
    <property type="entry name" value="IlGF"/>
    <property type="match status" value="1"/>
</dbReference>
<feature type="signal peptide" evidence="1">
    <location>
        <begin position="1"/>
        <end position="25"/>
    </location>
</feature>
<dbReference type="InterPro" id="IPR016179">
    <property type="entry name" value="Insulin-like"/>
</dbReference>
<name>I1SKI3_9GAST</name>
<feature type="chain" id="PRO_5003653024" evidence="1">
    <location>
        <begin position="26"/>
        <end position="198"/>
    </location>
</feature>
<dbReference type="AlphaFoldDB" id="I1SKI3"/>
<keyword evidence="1" id="KW-0732">Signal</keyword>
<evidence type="ECO:0000313" key="3">
    <source>
        <dbReference type="EMBL" id="ABU82760.1"/>
    </source>
</evidence>
<dbReference type="EMBL" id="EU017521">
    <property type="protein sequence ID" value="ABU82760.1"/>
    <property type="molecule type" value="mRNA"/>
</dbReference>
<dbReference type="GO" id="GO:0005179">
    <property type="term" value="F:hormone activity"/>
    <property type="evidence" value="ECO:0007669"/>
    <property type="project" value="InterPro"/>
</dbReference>
<organism evidence="3">
    <name type="scientific">Tritonia tetraquetra</name>
    <dbReference type="NCBI Taxonomy" id="2780533"/>
    <lineage>
        <taxon>Eukaryota</taxon>
        <taxon>Metazoa</taxon>
        <taxon>Spiralia</taxon>
        <taxon>Lophotrochozoa</taxon>
        <taxon>Mollusca</taxon>
        <taxon>Gastropoda</taxon>
        <taxon>Heterobranchia</taxon>
        <taxon>Euthyneura</taxon>
        <taxon>Nudipleura</taxon>
        <taxon>Nudibranchia</taxon>
        <taxon>Cladobranchia</taxon>
        <taxon>Dendronotoidea</taxon>
        <taxon>Tritoniidae</taxon>
        <taxon>Tritonia</taxon>
    </lineage>
</organism>
<feature type="domain" description="Insulin-like" evidence="2">
    <location>
        <begin position="39"/>
        <end position="198"/>
    </location>
</feature>
<evidence type="ECO:0000259" key="2">
    <source>
        <dbReference type="SMART" id="SM00078"/>
    </source>
</evidence>
<protein>
    <submittedName>
        <fullName evidence="3">Insulin-like peptide 2</fullName>
    </submittedName>
</protein>
<proteinExistence type="evidence at transcript level"/>
<sequence>MNGSIESCVTLTFLLVTFAFMLCQGDSKSCQLTDSPDPQGMCGERLAEAHANLCFLLRRAYPQFFPSSKRASPTSLYNKPALHKNPGHAMVKRDVIELEQLYSIPVSALAGVRLTDENWRSFVYSIVGQKRSAPGENTDEYLYAKEDLEELPDVKVNPTKTLIRMLTKRRSPIRKRSEGLVCECCFNVCRMDQMATYC</sequence>
<dbReference type="GO" id="GO:0005576">
    <property type="term" value="C:extracellular region"/>
    <property type="evidence" value="ECO:0007669"/>
    <property type="project" value="InterPro"/>
</dbReference>
<dbReference type="InterPro" id="IPR036438">
    <property type="entry name" value="Insulin-like_sf"/>
</dbReference>
<evidence type="ECO:0000256" key="1">
    <source>
        <dbReference type="SAM" id="SignalP"/>
    </source>
</evidence>
<dbReference type="Pfam" id="PF00049">
    <property type="entry name" value="Insulin"/>
    <property type="match status" value="1"/>
</dbReference>